<dbReference type="EMBL" id="BAAABX010000013">
    <property type="protein sequence ID" value="GAA0394484.1"/>
    <property type="molecule type" value="Genomic_DNA"/>
</dbReference>
<evidence type="ECO:0000313" key="1">
    <source>
        <dbReference type="EMBL" id="GAA0394484.1"/>
    </source>
</evidence>
<sequence>MAGMCHLAPSPLSTNIVTHCFTCAPNVPYSRSLGAGPPYAAAMVPCVSADALPERTRNDRSDA</sequence>
<proteinExistence type="predicted"/>
<accession>A0ABN0YG50</accession>
<gene>
    <name evidence="1" type="ORF">GCM10010357_14260</name>
</gene>
<evidence type="ECO:0000313" key="2">
    <source>
        <dbReference type="Proteomes" id="UP001500879"/>
    </source>
</evidence>
<comment type="caution">
    <text evidence="1">The sequence shown here is derived from an EMBL/GenBank/DDBJ whole genome shotgun (WGS) entry which is preliminary data.</text>
</comment>
<protein>
    <submittedName>
        <fullName evidence="1">Uncharacterized protein</fullName>
    </submittedName>
</protein>
<organism evidence="1 2">
    <name type="scientific">Streptomyces luteireticuli</name>
    <dbReference type="NCBI Taxonomy" id="173858"/>
    <lineage>
        <taxon>Bacteria</taxon>
        <taxon>Bacillati</taxon>
        <taxon>Actinomycetota</taxon>
        <taxon>Actinomycetes</taxon>
        <taxon>Kitasatosporales</taxon>
        <taxon>Streptomycetaceae</taxon>
        <taxon>Streptomyces</taxon>
    </lineage>
</organism>
<name>A0ABN0YG50_9ACTN</name>
<reference evidence="1 2" key="1">
    <citation type="journal article" date="2019" name="Int. J. Syst. Evol. Microbiol.">
        <title>The Global Catalogue of Microorganisms (GCM) 10K type strain sequencing project: providing services to taxonomists for standard genome sequencing and annotation.</title>
        <authorList>
            <consortium name="The Broad Institute Genomics Platform"/>
            <consortium name="The Broad Institute Genome Sequencing Center for Infectious Disease"/>
            <person name="Wu L."/>
            <person name="Ma J."/>
        </authorList>
    </citation>
    <scope>NUCLEOTIDE SEQUENCE [LARGE SCALE GENOMIC DNA]</scope>
    <source>
        <strain evidence="1 2">JCM 4788</strain>
    </source>
</reference>
<dbReference type="Proteomes" id="UP001500879">
    <property type="component" value="Unassembled WGS sequence"/>
</dbReference>
<keyword evidence="2" id="KW-1185">Reference proteome</keyword>